<keyword evidence="2" id="KW-0255">Endonuclease</keyword>
<keyword evidence="3" id="KW-1185">Reference proteome</keyword>
<accession>A0ABW7Z8N8</accession>
<name>A0ABW7Z8N8_9ACTN</name>
<dbReference type="CDD" id="cd06260">
    <property type="entry name" value="DUF820-like"/>
    <property type="match status" value="1"/>
</dbReference>
<evidence type="ECO:0000259" key="1">
    <source>
        <dbReference type="Pfam" id="PF05685"/>
    </source>
</evidence>
<dbReference type="GO" id="GO:0004519">
    <property type="term" value="F:endonuclease activity"/>
    <property type="evidence" value="ECO:0007669"/>
    <property type="project" value="UniProtKB-KW"/>
</dbReference>
<dbReference type="InterPro" id="IPR012296">
    <property type="entry name" value="Nuclease_put_TT1808"/>
</dbReference>
<dbReference type="RefSeq" id="WP_397090318.1">
    <property type="nucleotide sequence ID" value="NZ_JBITGY010000015.1"/>
</dbReference>
<protein>
    <submittedName>
        <fullName evidence="2">Uma2 family endonuclease</fullName>
    </submittedName>
</protein>
<keyword evidence="2" id="KW-0540">Nuclease</keyword>
<dbReference type="Pfam" id="PF05685">
    <property type="entry name" value="Uma2"/>
    <property type="match status" value="1"/>
</dbReference>
<dbReference type="InterPro" id="IPR008538">
    <property type="entry name" value="Uma2"/>
</dbReference>
<gene>
    <name evidence="2" type="ORF">ACIBG2_44690</name>
</gene>
<keyword evidence="2" id="KW-0378">Hydrolase</keyword>
<dbReference type="PANTHER" id="PTHR35400:SF1">
    <property type="entry name" value="SLR1083 PROTEIN"/>
    <property type="match status" value="1"/>
</dbReference>
<comment type="caution">
    <text evidence="2">The sequence shown here is derived from an EMBL/GenBank/DDBJ whole genome shotgun (WGS) entry which is preliminary data.</text>
</comment>
<evidence type="ECO:0000313" key="3">
    <source>
        <dbReference type="Proteomes" id="UP001612741"/>
    </source>
</evidence>
<reference evidence="2 3" key="1">
    <citation type="submission" date="2024-10" db="EMBL/GenBank/DDBJ databases">
        <title>The Natural Products Discovery Center: Release of the First 8490 Sequenced Strains for Exploring Actinobacteria Biosynthetic Diversity.</title>
        <authorList>
            <person name="Kalkreuter E."/>
            <person name="Kautsar S.A."/>
            <person name="Yang D."/>
            <person name="Bader C.D."/>
            <person name="Teijaro C.N."/>
            <person name="Fluegel L."/>
            <person name="Davis C.M."/>
            <person name="Simpson J.R."/>
            <person name="Lauterbach L."/>
            <person name="Steele A.D."/>
            <person name="Gui C."/>
            <person name="Meng S."/>
            <person name="Li G."/>
            <person name="Viehrig K."/>
            <person name="Ye F."/>
            <person name="Su P."/>
            <person name="Kiefer A.F."/>
            <person name="Nichols A."/>
            <person name="Cepeda A.J."/>
            <person name="Yan W."/>
            <person name="Fan B."/>
            <person name="Jiang Y."/>
            <person name="Adhikari A."/>
            <person name="Zheng C.-J."/>
            <person name="Schuster L."/>
            <person name="Cowan T.M."/>
            <person name="Smanski M.J."/>
            <person name="Chevrette M.G."/>
            <person name="De Carvalho L.P.S."/>
            <person name="Shen B."/>
        </authorList>
    </citation>
    <scope>NUCLEOTIDE SEQUENCE [LARGE SCALE GENOMIC DNA]</scope>
    <source>
        <strain evidence="2 3">NPDC050545</strain>
    </source>
</reference>
<sequence length="191" mass="21026">MSLEQDWRGPYTVDDLADLSRFPPEEGVWELEEGWPAVSPWRGVHVAAALDTLRDLLYTATREADLHVGMIRIEIPGGTSRVPDLVVVDGQARRAGRRARAKSMGAGDVVLAVEFVSLAIAAPVYVTKRREYARSGIPYYWIVDLEPVPAITALTLHGTEYALQAKAEGDDELVVEKPFAIRFSPARLAAD</sequence>
<feature type="domain" description="Putative restriction endonuclease" evidence="1">
    <location>
        <begin position="18"/>
        <end position="182"/>
    </location>
</feature>
<dbReference type="Gene3D" id="3.90.1570.10">
    <property type="entry name" value="tt1808, chain A"/>
    <property type="match status" value="1"/>
</dbReference>
<dbReference type="SUPFAM" id="SSF52980">
    <property type="entry name" value="Restriction endonuclease-like"/>
    <property type="match status" value="1"/>
</dbReference>
<dbReference type="Proteomes" id="UP001612741">
    <property type="component" value="Unassembled WGS sequence"/>
</dbReference>
<evidence type="ECO:0000313" key="2">
    <source>
        <dbReference type="EMBL" id="MFI6504549.1"/>
    </source>
</evidence>
<proteinExistence type="predicted"/>
<dbReference type="PANTHER" id="PTHR35400">
    <property type="entry name" value="SLR1083 PROTEIN"/>
    <property type="match status" value="1"/>
</dbReference>
<organism evidence="2 3">
    <name type="scientific">Nonomuraea typhae</name>
    <dbReference type="NCBI Taxonomy" id="2603600"/>
    <lineage>
        <taxon>Bacteria</taxon>
        <taxon>Bacillati</taxon>
        <taxon>Actinomycetota</taxon>
        <taxon>Actinomycetes</taxon>
        <taxon>Streptosporangiales</taxon>
        <taxon>Streptosporangiaceae</taxon>
        <taxon>Nonomuraea</taxon>
    </lineage>
</organism>
<dbReference type="InterPro" id="IPR011335">
    <property type="entry name" value="Restrct_endonuc-II-like"/>
</dbReference>
<dbReference type="EMBL" id="JBITGY010000015">
    <property type="protein sequence ID" value="MFI6504549.1"/>
    <property type="molecule type" value="Genomic_DNA"/>
</dbReference>